<dbReference type="STRING" id="526221.C9S9R8"/>
<evidence type="ECO:0000256" key="14">
    <source>
        <dbReference type="ARBA" id="ARBA00045077"/>
    </source>
</evidence>
<keyword evidence="3" id="KW-0964">Secreted</keyword>
<evidence type="ECO:0000256" key="6">
    <source>
        <dbReference type="ARBA" id="ARBA00023001"/>
    </source>
</evidence>
<sequence length="200" mass="21169">MRSTLGMFALLSMAHGHATFQQFWIDGVDQGSTCARLPPGNSPIEDVASNNLRCNIGGASGVAGICEVPAGSMIEVEMHEQPGDRDCEKPAIGGNHHGPVMVYLAAVPDATIADGSDPFFKIGEIPETCLWRLLGPRRGYSLHSAGQLGAAQFYMTCYQIKVTNGGSASIPSGDHPGIHINIWVDDIDAYVIPGPPIAEI</sequence>
<evidence type="ECO:0000256" key="10">
    <source>
        <dbReference type="ARBA" id="ARBA00023157"/>
    </source>
</evidence>
<dbReference type="InterPro" id="IPR005103">
    <property type="entry name" value="AA9_LPMO"/>
</dbReference>
<keyword evidence="11" id="KW-0119">Carbohydrate metabolism</keyword>
<protein>
    <recommendedName>
        <fullName evidence="15">lytic cellulose monooxygenase (C4-dehydrogenating)</fullName>
        <ecNumber evidence="15">1.14.99.56</ecNumber>
    </recommendedName>
</protein>
<evidence type="ECO:0000256" key="8">
    <source>
        <dbReference type="ARBA" id="ARBA00023008"/>
    </source>
</evidence>
<evidence type="ECO:0000256" key="7">
    <source>
        <dbReference type="ARBA" id="ARBA00023002"/>
    </source>
</evidence>
<evidence type="ECO:0000313" key="19">
    <source>
        <dbReference type="Proteomes" id="UP000008698"/>
    </source>
</evidence>
<evidence type="ECO:0000256" key="12">
    <source>
        <dbReference type="ARBA" id="ARBA00023326"/>
    </source>
</evidence>
<dbReference type="GO" id="GO:0005576">
    <property type="term" value="C:extracellular region"/>
    <property type="evidence" value="ECO:0007669"/>
    <property type="project" value="UniProtKB-SubCell"/>
</dbReference>
<comment type="similarity">
    <text evidence="13">Belongs to the polysaccharide monooxygenase AA9 family.</text>
</comment>
<keyword evidence="8" id="KW-0186">Copper</keyword>
<feature type="chain" id="PRO_5003000587" description="lytic cellulose monooxygenase (C4-dehydrogenating)" evidence="16">
    <location>
        <begin position="20"/>
        <end position="200"/>
    </location>
</feature>
<comment type="catalytic activity">
    <reaction evidence="14">
        <text>[(1-&gt;4)-beta-D-glucosyl]n+m + reduced acceptor + O2 = 4-dehydro-beta-D-glucosyl-[(1-&gt;4)-beta-D-glucosyl]n-1 + [(1-&gt;4)-beta-D-glucosyl]m + acceptor + H2O.</text>
        <dbReference type="EC" id="1.14.99.56"/>
    </reaction>
</comment>
<feature type="domain" description="Auxiliary Activity family 9 catalytic" evidence="17">
    <location>
        <begin position="17"/>
        <end position="124"/>
    </location>
</feature>
<reference evidence="19" key="1">
    <citation type="journal article" date="2011" name="PLoS Pathog.">
        <title>Comparative genomics yields insights into niche adaptation of plant vascular wilt pathogens.</title>
        <authorList>
            <person name="Klosterman S.J."/>
            <person name="Subbarao K.V."/>
            <person name="Kang S."/>
            <person name="Veronese P."/>
            <person name="Gold S.E."/>
            <person name="Thomma B.P.H.J."/>
            <person name="Chen Z."/>
            <person name="Henrissat B."/>
            <person name="Lee Y.-H."/>
            <person name="Park J."/>
            <person name="Garcia-Pedrajas M.D."/>
            <person name="Barbara D.J."/>
            <person name="Anchieta A."/>
            <person name="de Jonge R."/>
            <person name="Santhanam P."/>
            <person name="Maruthachalam K."/>
            <person name="Atallah Z."/>
            <person name="Amyotte S.G."/>
            <person name="Paz Z."/>
            <person name="Inderbitzin P."/>
            <person name="Hayes R.J."/>
            <person name="Heiman D.I."/>
            <person name="Young S."/>
            <person name="Zeng Q."/>
            <person name="Engels R."/>
            <person name="Galagan J."/>
            <person name="Cuomo C.A."/>
            <person name="Dobinson K.F."/>
            <person name="Ma L.-J."/>
        </authorList>
    </citation>
    <scope>NUCLEOTIDE SEQUENCE [LARGE SCALE GENOMIC DNA]</scope>
    <source>
        <strain evidence="19">VaMs.102 / ATCC MYA-4576 / FGSC 10136</strain>
    </source>
</reference>
<dbReference type="OrthoDB" id="3238762at2759"/>
<keyword evidence="5 16" id="KW-0732">Signal</keyword>
<keyword evidence="10" id="KW-1015">Disulfide bond</keyword>
<keyword evidence="19" id="KW-1185">Reference proteome</keyword>
<evidence type="ECO:0000256" key="1">
    <source>
        <dbReference type="ARBA" id="ARBA00001973"/>
    </source>
</evidence>
<dbReference type="Pfam" id="PF03443">
    <property type="entry name" value="AA9"/>
    <property type="match status" value="2"/>
</dbReference>
<dbReference type="EMBL" id="DS985215">
    <property type="protein sequence ID" value="EEY16131.1"/>
    <property type="molecule type" value="Genomic_DNA"/>
</dbReference>
<name>C9S9R8_VERA1</name>
<keyword evidence="6" id="KW-0136">Cellulose degradation</keyword>
<dbReference type="AlphaFoldDB" id="C9S9R8"/>
<keyword evidence="12" id="KW-0624">Polysaccharide degradation</keyword>
<organism evidence="19">
    <name type="scientific">Verticillium alfalfae (strain VaMs.102 / ATCC MYA-4576 / FGSC 10136)</name>
    <name type="common">Verticillium wilt of alfalfa</name>
    <name type="synonym">Verticillium albo-atrum</name>
    <dbReference type="NCBI Taxonomy" id="526221"/>
    <lineage>
        <taxon>Eukaryota</taxon>
        <taxon>Fungi</taxon>
        <taxon>Dikarya</taxon>
        <taxon>Ascomycota</taxon>
        <taxon>Pezizomycotina</taxon>
        <taxon>Sordariomycetes</taxon>
        <taxon>Hypocreomycetidae</taxon>
        <taxon>Glomerellales</taxon>
        <taxon>Plectosphaerellaceae</taxon>
        <taxon>Verticillium</taxon>
    </lineage>
</organism>
<evidence type="ECO:0000256" key="15">
    <source>
        <dbReference type="ARBA" id="ARBA00047174"/>
    </source>
</evidence>
<dbReference type="CDD" id="cd21175">
    <property type="entry name" value="LPMO_AA9"/>
    <property type="match status" value="1"/>
</dbReference>
<evidence type="ECO:0000256" key="11">
    <source>
        <dbReference type="ARBA" id="ARBA00023277"/>
    </source>
</evidence>
<comment type="subcellular location">
    <subcellularLocation>
        <location evidence="2">Secreted</location>
    </subcellularLocation>
</comment>
<feature type="domain" description="Auxiliary Activity family 9 catalytic" evidence="17">
    <location>
        <begin position="141"/>
        <end position="183"/>
    </location>
</feature>
<keyword evidence="7" id="KW-0560">Oxidoreductase</keyword>
<gene>
    <name evidence="18" type="ORF">VDBG_02240</name>
</gene>
<evidence type="ECO:0000256" key="9">
    <source>
        <dbReference type="ARBA" id="ARBA00023033"/>
    </source>
</evidence>
<evidence type="ECO:0000256" key="13">
    <source>
        <dbReference type="ARBA" id="ARBA00044502"/>
    </source>
</evidence>
<keyword evidence="4" id="KW-0479">Metal-binding</keyword>
<evidence type="ECO:0000256" key="16">
    <source>
        <dbReference type="SAM" id="SignalP"/>
    </source>
</evidence>
<dbReference type="KEGG" id="val:VDBG_02240"/>
<evidence type="ECO:0000313" key="18">
    <source>
        <dbReference type="EMBL" id="EEY16131.1"/>
    </source>
</evidence>
<evidence type="ECO:0000256" key="5">
    <source>
        <dbReference type="ARBA" id="ARBA00022729"/>
    </source>
</evidence>
<dbReference type="Proteomes" id="UP000008698">
    <property type="component" value="Unassembled WGS sequence"/>
</dbReference>
<proteinExistence type="inferred from homology"/>
<dbReference type="EC" id="1.14.99.56" evidence="15"/>
<dbReference type="Gene3D" id="2.70.50.70">
    <property type="match status" value="2"/>
</dbReference>
<dbReference type="OMA" id="QGSTCAR"/>
<dbReference type="GO" id="GO:0030245">
    <property type="term" value="P:cellulose catabolic process"/>
    <property type="evidence" value="ECO:0007669"/>
    <property type="project" value="UniProtKB-KW"/>
</dbReference>
<accession>C9S9R8</accession>
<dbReference type="InterPro" id="IPR049892">
    <property type="entry name" value="AA9"/>
</dbReference>
<feature type="signal peptide" evidence="16">
    <location>
        <begin position="1"/>
        <end position="19"/>
    </location>
</feature>
<dbReference type="RefSeq" id="XP_003008052.1">
    <property type="nucleotide sequence ID" value="XM_003008006.1"/>
</dbReference>
<dbReference type="GeneID" id="9533903"/>
<evidence type="ECO:0000256" key="4">
    <source>
        <dbReference type="ARBA" id="ARBA00022723"/>
    </source>
</evidence>
<comment type="cofactor">
    <cofactor evidence="1">
        <name>Cu(2+)</name>
        <dbReference type="ChEBI" id="CHEBI:29036"/>
    </cofactor>
</comment>
<evidence type="ECO:0000256" key="2">
    <source>
        <dbReference type="ARBA" id="ARBA00004613"/>
    </source>
</evidence>
<dbReference type="HOGENOM" id="CLU_031730_0_3_1"/>
<dbReference type="PANTHER" id="PTHR33353:SF9">
    <property type="entry name" value="ENDOGLUCANASE II"/>
    <property type="match status" value="1"/>
</dbReference>
<evidence type="ECO:0000256" key="3">
    <source>
        <dbReference type="ARBA" id="ARBA00022525"/>
    </source>
</evidence>
<evidence type="ECO:0000259" key="17">
    <source>
        <dbReference type="Pfam" id="PF03443"/>
    </source>
</evidence>
<dbReference type="PANTHER" id="PTHR33353">
    <property type="entry name" value="PUTATIVE (AFU_ORTHOLOGUE AFUA_1G12560)-RELATED"/>
    <property type="match status" value="1"/>
</dbReference>
<keyword evidence="9" id="KW-0503">Monooxygenase</keyword>
<dbReference type="eggNOG" id="ENOG502QRTW">
    <property type="taxonomic scope" value="Eukaryota"/>
</dbReference>